<dbReference type="PANTHER" id="PTHR15889">
    <property type="entry name" value="MITOCHONDRIAL RIBOSOMAL PROTEIN L37"/>
    <property type="match status" value="1"/>
</dbReference>
<evidence type="ECO:0000313" key="2">
    <source>
        <dbReference type="WBParaSite" id="PgR020_g084_t02"/>
    </source>
</evidence>
<evidence type="ECO:0000313" key="1">
    <source>
        <dbReference type="Proteomes" id="UP000887569"/>
    </source>
</evidence>
<proteinExistence type="predicted"/>
<protein>
    <submittedName>
        <fullName evidence="2 3">39S ribosomal protein L37, mitochondrial</fullName>
    </submittedName>
</protein>
<keyword evidence="1" id="KW-1185">Reference proteome</keyword>
<dbReference type="AlphaFoldDB" id="A0A915B0E7"/>
<dbReference type="Proteomes" id="UP000887569">
    <property type="component" value="Unplaced"/>
</dbReference>
<dbReference type="GO" id="GO:0005739">
    <property type="term" value="C:mitochondrion"/>
    <property type="evidence" value="ECO:0007669"/>
    <property type="project" value="TreeGrafter"/>
</dbReference>
<reference evidence="2 3" key="1">
    <citation type="submission" date="2022-11" db="UniProtKB">
        <authorList>
            <consortium name="WormBaseParasite"/>
        </authorList>
    </citation>
    <scope>IDENTIFICATION</scope>
</reference>
<dbReference type="WBParaSite" id="PgR020_g084_t04">
    <property type="protein sequence ID" value="PgR020_g084_t04"/>
    <property type="gene ID" value="PgR020_g084"/>
</dbReference>
<dbReference type="PANTHER" id="PTHR15889:SF2">
    <property type="entry name" value="LARGE RIBOSOMAL SUBUNIT PROTEIN ML37"/>
    <property type="match status" value="1"/>
</dbReference>
<evidence type="ECO:0000313" key="3">
    <source>
        <dbReference type="WBParaSite" id="PgR020_g084_t04"/>
    </source>
</evidence>
<name>A0A915B0E7_PARUN</name>
<dbReference type="WBParaSite" id="PgR020_g084_t02">
    <property type="protein sequence ID" value="PgR020_g084_t02"/>
    <property type="gene ID" value="PgR020_g084"/>
</dbReference>
<accession>A0A915B0E7</accession>
<organism evidence="1 2">
    <name type="scientific">Parascaris univalens</name>
    <name type="common">Nematode worm</name>
    <dbReference type="NCBI Taxonomy" id="6257"/>
    <lineage>
        <taxon>Eukaryota</taxon>
        <taxon>Metazoa</taxon>
        <taxon>Ecdysozoa</taxon>
        <taxon>Nematoda</taxon>
        <taxon>Chromadorea</taxon>
        <taxon>Rhabditida</taxon>
        <taxon>Spirurina</taxon>
        <taxon>Ascaridomorpha</taxon>
        <taxon>Ascaridoidea</taxon>
        <taxon>Ascarididae</taxon>
        <taxon>Parascaris</taxon>
    </lineage>
</organism>
<sequence length="416" mass="47833">MVFQKYRPSKQWGKMDTRIFKAILEARNKRKMPSFQVPDALKALGVEVYDPNSPDFPTPRELPSPVIDHPAFKVNTPQDHPLYKAVKCALFDGTEPFTDGIDQACALTNAVRRPQFPSSIAEKASKIQLPRDFEGHLRDLIMHGERYDPTLEKLPKRHDPVLFWIRHPRVYGTPVVKKNNIVLDNLYRSILLTAIQHDQLEFLRCDRDEPLSGALNFGGEFEKRPFVIRCQPHLVIQSPVPIQPWADKDEVNKTKEEMVPDVTPIDPRIDLTEDNIYNTEAVVPRNRFHLHLDTIMWTREQDQKYPWTREQNAANAVMYCFCAALVEATRKGIPSSSLLATPVTTRAVQIVDGRLDLVVFQLNTLDLSRASTVKNIVWVEPAQQLYKPGPFYENRDEVAELDVRPYMLLMGLMLTR</sequence>
<dbReference type="InterPro" id="IPR052482">
    <property type="entry name" value="mtLSU_mL37"/>
</dbReference>